<dbReference type="SUPFAM" id="SSF82549">
    <property type="entry name" value="DAK1/DegV-like"/>
    <property type="match status" value="1"/>
</dbReference>
<evidence type="ECO:0000256" key="1">
    <source>
        <dbReference type="ARBA" id="ARBA00023121"/>
    </source>
</evidence>
<organism evidence="3 4">
    <name type="scientific">Actinomyces lilanjuaniae</name>
    <dbReference type="NCBI Taxonomy" id="2321394"/>
    <lineage>
        <taxon>Bacteria</taxon>
        <taxon>Bacillati</taxon>
        <taxon>Actinomycetota</taxon>
        <taxon>Actinomycetes</taxon>
        <taxon>Actinomycetales</taxon>
        <taxon>Actinomycetaceae</taxon>
        <taxon>Actinomyces</taxon>
    </lineage>
</organism>
<dbReference type="InterPro" id="IPR003797">
    <property type="entry name" value="DegV"/>
</dbReference>
<dbReference type="Pfam" id="PF02645">
    <property type="entry name" value="DegV"/>
    <property type="match status" value="1"/>
</dbReference>
<dbReference type="Gene3D" id="3.30.1180.10">
    <property type="match status" value="1"/>
</dbReference>
<dbReference type="InterPro" id="IPR050270">
    <property type="entry name" value="DegV_domain_contain"/>
</dbReference>
<dbReference type="Gene3D" id="3.40.50.10170">
    <property type="match status" value="1"/>
</dbReference>
<evidence type="ECO:0000256" key="2">
    <source>
        <dbReference type="SAM" id="MobiDB-lite"/>
    </source>
</evidence>
<reference evidence="3 4" key="1">
    <citation type="submission" date="2018-09" db="EMBL/GenBank/DDBJ databases">
        <authorList>
            <person name="Li J."/>
        </authorList>
    </citation>
    <scope>NUCLEOTIDE SEQUENCE [LARGE SCALE GENOMIC DNA]</scope>
    <source>
        <strain evidence="3 4">2129</strain>
    </source>
</reference>
<dbReference type="RefSeq" id="WP_119836016.1">
    <property type="nucleotide sequence ID" value="NZ_CP032514.1"/>
</dbReference>
<proteinExistence type="predicted"/>
<accession>A0ABN5PNS9</accession>
<evidence type="ECO:0000313" key="4">
    <source>
        <dbReference type="Proteomes" id="UP000273001"/>
    </source>
</evidence>
<dbReference type="InterPro" id="IPR043168">
    <property type="entry name" value="DegV_C"/>
</dbReference>
<dbReference type="PANTHER" id="PTHR33434:SF2">
    <property type="entry name" value="FATTY ACID-BINDING PROTEIN TM_1468"/>
    <property type="match status" value="1"/>
</dbReference>
<sequence>MTLAVVTDSAACLPAESCARHGIVVVPLHHTGGGSGDASSAGGREPATSRPSVEELEQAYREAAQRADEVLAVHVSGVLSGTVDNARLAASRLNDDRPGLVRVLDSASCSGALALAVLAASQAQDARRGAALARESLARSYQFFVVDDLRHLARSGRIDLTTARLGGVLGVRPVLSVQPEGIRAVETVRGGARARRHMVAQAVRAAGGTALRGPRRPADPVLLALQAPGPDLPGLREEVDAAMARSGARVAQVLTLPVDKALEVHLGPGATGIAVAPRLLVRVRT</sequence>
<keyword evidence="4" id="KW-1185">Reference proteome</keyword>
<dbReference type="PROSITE" id="PS51482">
    <property type="entry name" value="DEGV"/>
    <property type="match status" value="1"/>
</dbReference>
<protein>
    <submittedName>
        <fullName evidence="3">DegV family EDD domain-containing protein</fullName>
    </submittedName>
</protein>
<dbReference type="NCBIfam" id="TIGR00762">
    <property type="entry name" value="DegV"/>
    <property type="match status" value="1"/>
</dbReference>
<evidence type="ECO:0000313" key="3">
    <source>
        <dbReference type="EMBL" id="AYD89986.1"/>
    </source>
</evidence>
<dbReference type="Proteomes" id="UP000273001">
    <property type="component" value="Chromosome"/>
</dbReference>
<dbReference type="PANTHER" id="PTHR33434">
    <property type="entry name" value="DEGV DOMAIN-CONTAINING PROTEIN DR_1986-RELATED"/>
    <property type="match status" value="1"/>
</dbReference>
<feature type="region of interest" description="Disordered" evidence="2">
    <location>
        <begin position="30"/>
        <end position="52"/>
    </location>
</feature>
<gene>
    <name evidence="3" type="ORF">D5R93_08035</name>
</gene>
<keyword evidence="1" id="KW-0446">Lipid-binding</keyword>
<dbReference type="EMBL" id="CP032514">
    <property type="protein sequence ID" value="AYD89986.1"/>
    <property type="molecule type" value="Genomic_DNA"/>
</dbReference>
<name>A0ABN5PNS9_9ACTO</name>